<evidence type="ECO:0000313" key="1">
    <source>
        <dbReference type="EMBL" id="KAH8006766.1"/>
    </source>
</evidence>
<comment type="caution">
    <text evidence="1">The sequence shown here is derived from an EMBL/GenBank/DDBJ whole genome shotgun (WGS) entry which is preliminary data.</text>
</comment>
<sequence length="94" mass="10428">MAEKNEIQSFKPDFVLIRQHAYSMALGEDFRSLVIGLQYGGVHSVNSFFSIYNFCSKPWVSAKFSSAKATVSNCHRSDLTDACLPLMGGEPSME</sequence>
<protein>
    <submittedName>
        <fullName evidence="1">Uncharacterized protein</fullName>
    </submittedName>
</protein>
<dbReference type="Proteomes" id="UP000827872">
    <property type="component" value="Linkage Group LG06"/>
</dbReference>
<evidence type="ECO:0000313" key="2">
    <source>
        <dbReference type="Proteomes" id="UP000827872"/>
    </source>
</evidence>
<dbReference type="EMBL" id="CM037619">
    <property type="protein sequence ID" value="KAH8006766.1"/>
    <property type="molecule type" value="Genomic_DNA"/>
</dbReference>
<keyword evidence="2" id="KW-1185">Reference proteome</keyword>
<gene>
    <name evidence="1" type="ORF">K3G42_012860</name>
</gene>
<reference evidence="1" key="1">
    <citation type="submission" date="2021-08" db="EMBL/GenBank/DDBJ databases">
        <title>The first chromosome-level gecko genome reveals the dynamic sex chromosomes of Neotropical dwarf geckos (Sphaerodactylidae: Sphaerodactylus).</title>
        <authorList>
            <person name="Pinto B.J."/>
            <person name="Keating S.E."/>
            <person name="Gamble T."/>
        </authorList>
    </citation>
    <scope>NUCLEOTIDE SEQUENCE</scope>
    <source>
        <strain evidence="1">TG3544</strain>
    </source>
</reference>
<accession>A0ACB8FML3</accession>
<proteinExistence type="predicted"/>
<name>A0ACB8FML3_9SAUR</name>
<organism evidence="1 2">
    <name type="scientific">Sphaerodactylus townsendi</name>
    <dbReference type="NCBI Taxonomy" id="933632"/>
    <lineage>
        <taxon>Eukaryota</taxon>
        <taxon>Metazoa</taxon>
        <taxon>Chordata</taxon>
        <taxon>Craniata</taxon>
        <taxon>Vertebrata</taxon>
        <taxon>Euteleostomi</taxon>
        <taxon>Lepidosauria</taxon>
        <taxon>Squamata</taxon>
        <taxon>Bifurcata</taxon>
        <taxon>Gekkota</taxon>
        <taxon>Sphaerodactylidae</taxon>
        <taxon>Sphaerodactylus</taxon>
    </lineage>
</organism>